<dbReference type="AlphaFoldDB" id="A0A5B2U8V8"/>
<name>A0A5B2U8V8_9FLAO</name>
<comment type="caution">
    <text evidence="1">The sequence shown here is derived from an EMBL/GenBank/DDBJ whole genome shotgun (WGS) entry which is preliminary data.</text>
</comment>
<dbReference type="RefSeq" id="WP_079240875.1">
    <property type="nucleotide sequence ID" value="NZ_VUNZ01000001.1"/>
</dbReference>
<sequence>MAEFTEDDLLYDDYEKTTTASDDPKYIGKKDRDRVNKKELYEVKDFCNAFLKKHNLEKKGSFQKVEELIRLPEASKIVMRDELIKFVEKHWK</sequence>
<dbReference type="Proteomes" id="UP000323082">
    <property type="component" value="Unassembled WGS sequence"/>
</dbReference>
<organism evidence="1 2">
    <name type="scientific">Chryseobacterium sediminis</name>
    <dbReference type="NCBI Taxonomy" id="1679494"/>
    <lineage>
        <taxon>Bacteria</taxon>
        <taxon>Pseudomonadati</taxon>
        <taxon>Bacteroidota</taxon>
        <taxon>Flavobacteriia</taxon>
        <taxon>Flavobacteriales</taxon>
        <taxon>Weeksellaceae</taxon>
        <taxon>Chryseobacterium group</taxon>
        <taxon>Chryseobacterium</taxon>
    </lineage>
</organism>
<protein>
    <submittedName>
        <fullName evidence="1">Uncharacterized protein</fullName>
    </submittedName>
</protein>
<dbReference type="OrthoDB" id="1260965at2"/>
<evidence type="ECO:0000313" key="1">
    <source>
        <dbReference type="EMBL" id="KAA2222959.1"/>
    </source>
</evidence>
<accession>A0A5B2U8V8</accession>
<dbReference type="EMBL" id="VUNZ01000001">
    <property type="protein sequence ID" value="KAA2222959.1"/>
    <property type="molecule type" value="Genomic_DNA"/>
</dbReference>
<evidence type="ECO:0000313" key="2">
    <source>
        <dbReference type="Proteomes" id="UP000323082"/>
    </source>
</evidence>
<gene>
    <name evidence="1" type="ORF">FW780_01795</name>
</gene>
<reference evidence="1 2" key="1">
    <citation type="journal article" date="2015" name="Int. J. Syst. Evol. Microbiol.">
        <title>Chryseobacterium sediminis sp. nov., isolated from a river sediment.</title>
        <authorList>
            <person name="Kampfer P."/>
            <person name="Busse H.J."/>
            <person name="McInroy J.A."/>
            <person name="Glaeser S.P."/>
        </authorList>
    </citation>
    <scope>NUCLEOTIDE SEQUENCE [LARGE SCALE GENOMIC DNA]</scope>
    <source>
        <strain evidence="1 2">IMT-174</strain>
    </source>
</reference>
<proteinExistence type="predicted"/>